<evidence type="ECO:0000256" key="3">
    <source>
        <dbReference type="ARBA" id="ARBA00022827"/>
    </source>
</evidence>
<dbReference type="PROSITE" id="PS00394">
    <property type="entry name" value="DNA_PHOTOLYASES_1_1"/>
    <property type="match status" value="1"/>
</dbReference>
<comment type="similarity">
    <text evidence="5">Belongs to the DNA photolyase family.</text>
</comment>
<dbReference type="Proteomes" id="UP001434337">
    <property type="component" value="Chromosome"/>
</dbReference>
<accession>A0ABZ3CBJ5</accession>
<comment type="cofactor">
    <cofactor evidence="1">
        <name>FAD</name>
        <dbReference type="ChEBI" id="CHEBI:57692"/>
    </cofactor>
</comment>
<dbReference type="PRINTS" id="PR00147">
    <property type="entry name" value="DNAPHOTLYASE"/>
</dbReference>
<dbReference type="InterPro" id="IPR002081">
    <property type="entry name" value="Cryptochrome/DNA_photolyase_1"/>
</dbReference>
<dbReference type="PROSITE" id="PS51645">
    <property type="entry name" value="PHR_CRY_ALPHA_BETA"/>
    <property type="match status" value="1"/>
</dbReference>
<keyword evidence="2 5" id="KW-0285">Flavoprotein</keyword>
<dbReference type="InterPro" id="IPR006050">
    <property type="entry name" value="DNA_photolyase_N"/>
</dbReference>
<reference evidence="7 8" key="1">
    <citation type="journal article" date="2023" name="Environ Microbiome">
        <title>A coral-associated actinobacterium mitigates coral bleaching under heat stress.</title>
        <authorList>
            <person name="Li J."/>
            <person name="Zou Y."/>
            <person name="Li Q."/>
            <person name="Zhang J."/>
            <person name="Bourne D.G."/>
            <person name="Lyu Y."/>
            <person name="Liu C."/>
            <person name="Zhang S."/>
        </authorList>
    </citation>
    <scope>NUCLEOTIDE SEQUENCE [LARGE SCALE GENOMIC DNA]</scope>
    <source>
        <strain evidence="7 8">SCSIO 13291</strain>
    </source>
</reference>
<evidence type="ECO:0000256" key="5">
    <source>
        <dbReference type="RuleBase" id="RU004182"/>
    </source>
</evidence>
<dbReference type="EMBL" id="CP115965">
    <property type="protein sequence ID" value="WZW99945.1"/>
    <property type="molecule type" value="Genomic_DNA"/>
</dbReference>
<feature type="domain" description="Photolyase/cryptochrome alpha/beta" evidence="6">
    <location>
        <begin position="4"/>
        <end position="135"/>
    </location>
</feature>
<evidence type="ECO:0000313" key="7">
    <source>
        <dbReference type="EMBL" id="WZW99945.1"/>
    </source>
</evidence>
<dbReference type="Gene3D" id="1.25.40.80">
    <property type="match status" value="1"/>
</dbReference>
<keyword evidence="4 5" id="KW-0157">Chromophore</keyword>
<dbReference type="SUPFAM" id="SSF48173">
    <property type="entry name" value="Cryptochrome/photolyase FAD-binding domain"/>
    <property type="match status" value="1"/>
</dbReference>
<name>A0ABZ3CBJ5_9ACTN</name>
<dbReference type="InterPro" id="IPR036155">
    <property type="entry name" value="Crypto/Photolyase_N_sf"/>
</dbReference>
<sequence>MGEQLTLVWFRDDLRVADHPALSAACAEGPVIGLWVREERDADGAGPRPLGGASRWWAHRSLEVLAGELEALGIPLLFAAGRAGEVVPQVARDLGATAVRWTRRYAPASVALDASLKESLRGAGLAVHSHPGFLLVEPADIAPAGRSHYQVFTPFQRAAGEIPVGTPLPPPPAPPPAPAVSSAATCGLDELGLLDGTDAALSAATPQWWADTVARHWEPGWMAAEAALAEVPERIVGYRTGRDRPDRESTSRLSPRLRFGEVSPRQALAAAEASEVPDVDRSAWVRQLYWREFCWHLTHHVPRLDTEPLRAQFADFPWAPDEESARAWQRGRTGIPLVDAGMRQLWESGWVHNRVRMVVASFLSKNLLQPWQSGEQWFWDTLVDADEANNPVSWQWVAGSGADAAPYFRVFNPETQRQKFDPDDGYVRRWVPEFGTPEYPDPIVDLAESRRAALDAYAVVKAR</sequence>
<dbReference type="Gene3D" id="3.40.50.620">
    <property type="entry name" value="HUPs"/>
    <property type="match status" value="1"/>
</dbReference>
<keyword evidence="3 5" id="KW-0274">FAD</keyword>
<dbReference type="Pfam" id="PF03441">
    <property type="entry name" value="FAD_binding_7"/>
    <property type="match status" value="1"/>
</dbReference>
<gene>
    <name evidence="7" type="ORF">PCC79_07105</name>
</gene>
<dbReference type="InterPro" id="IPR005101">
    <property type="entry name" value="Cryptochr/Photolyase_FAD-bd"/>
</dbReference>
<dbReference type="InterPro" id="IPR014729">
    <property type="entry name" value="Rossmann-like_a/b/a_fold"/>
</dbReference>
<dbReference type="PANTHER" id="PTHR11455">
    <property type="entry name" value="CRYPTOCHROME"/>
    <property type="match status" value="1"/>
</dbReference>
<dbReference type="PROSITE" id="PS00691">
    <property type="entry name" value="DNA_PHOTOLYASES_1_2"/>
    <property type="match status" value="1"/>
</dbReference>
<dbReference type="InterPro" id="IPR036134">
    <property type="entry name" value="Crypto/Photolyase_FAD-like_sf"/>
</dbReference>
<evidence type="ECO:0000256" key="1">
    <source>
        <dbReference type="ARBA" id="ARBA00001974"/>
    </source>
</evidence>
<dbReference type="Gene3D" id="1.10.579.10">
    <property type="entry name" value="DNA Cyclobutane Dipyrimidine Photolyase, subunit A, domain 3"/>
    <property type="match status" value="1"/>
</dbReference>
<dbReference type="RefSeq" id="WP_342373400.1">
    <property type="nucleotide sequence ID" value="NZ_CP115965.1"/>
</dbReference>
<proteinExistence type="inferred from homology"/>
<evidence type="ECO:0000256" key="4">
    <source>
        <dbReference type="ARBA" id="ARBA00022991"/>
    </source>
</evidence>
<dbReference type="SUPFAM" id="SSF52425">
    <property type="entry name" value="Cryptochrome/photolyase, N-terminal domain"/>
    <property type="match status" value="1"/>
</dbReference>
<dbReference type="PANTHER" id="PTHR11455:SF9">
    <property type="entry name" value="CRYPTOCHROME CIRCADIAN CLOCK 5 ISOFORM X1"/>
    <property type="match status" value="1"/>
</dbReference>
<keyword evidence="8" id="KW-1185">Reference proteome</keyword>
<organism evidence="7 8">
    <name type="scientific">Propioniciclava soli</name>
    <dbReference type="NCBI Taxonomy" id="2775081"/>
    <lineage>
        <taxon>Bacteria</taxon>
        <taxon>Bacillati</taxon>
        <taxon>Actinomycetota</taxon>
        <taxon>Actinomycetes</taxon>
        <taxon>Propionibacteriales</taxon>
        <taxon>Propionibacteriaceae</taxon>
        <taxon>Propioniciclava</taxon>
    </lineage>
</organism>
<evidence type="ECO:0000256" key="2">
    <source>
        <dbReference type="ARBA" id="ARBA00022630"/>
    </source>
</evidence>
<dbReference type="Pfam" id="PF00875">
    <property type="entry name" value="DNA_photolyase"/>
    <property type="match status" value="1"/>
</dbReference>
<protein>
    <submittedName>
        <fullName evidence="7">Deoxyribodipyrimidine photo-lyase</fullName>
    </submittedName>
</protein>
<dbReference type="InterPro" id="IPR018394">
    <property type="entry name" value="DNA_photolyase_1_CS_C"/>
</dbReference>
<evidence type="ECO:0000259" key="6">
    <source>
        <dbReference type="PROSITE" id="PS51645"/>
    </source>
</evidence>
<evidence type="ECO:0000313" key="8">
    <source>
        <dbReference type="Proteomes" id="UP001434337"/>
    </source>
</evidence>